<evidence type="ECO:0000256" key="9">
    <source>
        <dbReference type="ARBA" id="ARBA00023180"/>
    </source>
</evidence>
<keyword evidence="7" id="KW-0378">Hydrolase</keyword>
<dbReference type="Gene3D" id="3.60.21.10">
    <property type="match status" value="1"/>
</dbReference>
<feature type="domain" description="Sphingomyelin phosphodiesterase C-terminal" evidence="12">
    <location>
        <begin position="287"/>
        <end position="425"/>
    </location>
</feature>
<evidence type="ECO:0000256" key="1">
    <source>
        <dbReference type="ARBA" id="ARBA00001947"/>
    </source>
</evidence>
<sequence>MRLLILLPLLSHLLTQCFALSDYFWFISDIHFDPTYGSASESCREDADLMKLGEFGSVDCDAPWRLAESAIHGMHLNGGGAQFIVWAGDSVPHTREDTLSEEKVLTGIQKLTDQLRLEFPRTPVYPLLGNHDYHPRNQLPGKTNNIYESLATMWQDWLNEGGRNPEVLETFRKGGYYTKIMVELDEKIRALVLNTNLYYLANEATDGIDDPGEQFAWMEEVLQGATQEDEKVHVFVHIPPGTDFRSQQNSRFNRLIVKYADVILGIYAGHHHFDSFRIYYDEQNAEPVAGMFISPSVSPLKGYLDDSIPHNPAIRKYIFDRYKFTLQDYEQFYLLLDLANSQNNTAWQILYSFSKTYGVKNVDPANLVIVKDGFKEFANEDFHKYYERKYVNLRRGYVPCDCDCKEQEICAIGNLNRTQYDACVVEADCSGLNGAGTLNAASLGAVLVAAVFIFH</sequence>
<evidence type="ECO:0000259" key="12">
    <source>
        <dbReference type="Pfam" id="PF19272"/>
    </source>
</evidence>
<dbReference type="GO" id="GO:0046872">
    <property type="term" value="F:metal ion binding"/>
    <property type="evidence" value="ECO:0007669"/>
    <property type="project" value="UniProtKB-KW"/>
</dbReference>
<proteinExistence type="inferred from homology"/>
<evidence type="ECO:0000256" key="8">
    <source>
        <dbReference type="ARBA" id="ARBA00022833"/>
    </source>
</evidence>
<dbReference type="Pfam" id="PF00149">
    <property type="entry name" value="Metallophos"/>
    <property type="match status" value="1"/>
</dbReference>
<dbReference type="InterPro" id="IPR004843">
    <property type="entry name" value="Calcineurin-like_PHP"/>
</dbReference>
<comment type="subcellular location">
    <subcellularLocation>
        <location evidence="2">Secreted</location>
    </subcellularLocation>
</comment>
<evidence type="ECO:0000259" key="11">
    <source>
        <dbReference type="Pfam" id="PF00149"/>
    </source>
</evidence>
<dbReference type="EnsemblMetazoa" id="CapteT165421">
    <property type="protein sequence ID" value="CapteP165421"/>
    <property type="gene ID" value="CapteG165421"/>
</dbReference>
<comment type="similarity">
    <text evidence="3">Belongs to the acid sphingomyelinase family.</text>
</comment>
<dbReference type="EMBL" id="KB306612">
    <property type="protein sequence ID" value="ELT99701.1"/>
    <property type="molecule type" value="Genomic_DNA"/>
</dbReference>
<keyword evidence="15" id="KW-1185">Reference proteome</keyword>
<evidence type="ECO:0000313" key="15">
    <source>
        <dbReference type="Proteomes" id="UP000014760"/>
    </source>
</evidence>
<dbReference type="AlphaFoldDB" id="R7U7Q1"/>
<dbReference type="CDD" id="cd00842">
    <property type="entry name" value="MPP_ASMase"/>
    <property type="match status" value="1"/>
</dbReference>
<dbReference type="Pfam" id="PF19272">
    <property type="entry name" value="ASMase_C"/>
    <property type="match status" value="1"/>
</dbReference>
<evidence type="ECO:0000256" key="10">
    <source>
        <dbReference type="SAM" id="SignalP"/>
    </source>
</evidence>
<keyword evidence="5" id="KW-0479">Metal-binding</keyword>
<dbReference type="Proteomes" id="UP000014760">
    <property type="component" value="Unassembled WGS sequence"/>
</dbReference>
<evidence type="ECO:0000256" key="4">
    <source>
        <dbReference type="ARBA" id="ARBA00022525"/>
    </source>
</evidence>
<dbReference type="PANTHER" id="PTHR10340">
    <property type="entry name" value="SPHINGOMYELIN PHOSPHODIESTERASE"/>
    <property type="match status" value="1"/>
</dbReference>
<accession>R7U7Q1</accession>
<keyword evidence="6 10" id="KW-0732">Signal</keyword>
<evidence type="ECO:0000256" key="3">
    <source>
        <dbReference type="ARBA" id="ARBA00008234"/>
    </source>
</evidence>
<comment type="cofactor">
    <cofactor evidence="1">
        <name>Zn(2+)</name>
        <dbReference type="ChEBI" id="CHEBI:29105"/>
    </cofactor>
</comment>
<keyword evidence="8" id="KW-0862">Zinc</keyword>
<reference evidence="14" key="3">
    <citation type="submission" date="2015-06" db="UniProtKB">
        <authorList>
            <consortium name="EnsemblMetazoa"/>
        </authorList>
    </citation>
    <scope>IDENTIFICATION</scope>
</reference>
<dbReference type="OMA" id="YGHRHAD"/>
<dbReference type="EMBL" id="AMQN01009927">
    <property type="status" value="NOT_ANNOTATED_CDS"/>
    <property type="molecule type" value="Genomic_DNA"/>
</dbReference>
<evidence type="ECO:0000256" key="6">
    <source>
        <dbReference type="ARBA" id="ARBA00022729"/>
    </source>
</evidence>
<evidence type="ECO:0000313" key="13">
    <source>
        <dbReference type="EMBL" id="ELT99701.1"/>
    </source>
</evidence>
<name>R7U7Q1_CAPTE</name>
<feature type="domain" description="Calcineurin-like phosphoesterase" evidence="11">
    <location>
        <begin position="24"/>
        <end position="272"/>
    </location>
</feature>
<keyword evidence="9" id="KW-0325">Glycoprotein</keyword>
<dbReference type="InterPro" id="IPR029052">
    <property type="entry name" value="Metallo-depent_PP-like"/>
</dbReference>
<dbReference type="PANTHER" id="PTHR10340:SF57">
    <property type="entry name" value="METALLOPHOS DOMAIN-CONTAINING PROTEIN"/>
    <property type="match status" value="1"/>
</dbReference>
<feature type="chain" id="PRO_5008787745" evidence="10">
    <location>
        <begin position="20"/>
        <end position="455"/>
    </location>
</feature>
<keyword evidence="4" id="KW-0964">Secreted</keyword>
<evidence type="ECO:0000256" key="2">
    <source>
        <dbReference type="ARBA" id="ARBA00004613"/>
    </source>
</evidence>
<evidence type="ECO:0000313" key="14">
    <source>
        <dbReference type="EnsemblMetazoa" id="CapteP165421"/>
    </source>
</evidence>
<dbReference type="HOGENOM" id="CLU_014743_0_2_1"/>
<dbReference type="OrthoDB" id="348678at2759"/>
<evidence type="ECO:0000256" key="5">
    <source>
        <dbReference type="ARBA" id="ARBA00022723"/>
    </source>
</evidence>
<dbReference type="STRING" id="283909.R7U7Q1"/>
<organism evidence="13">
    <name type="scientific">Capitella teleta</name>
    <name type="common">Polychaete worm</name>
    <dbReference type="NCBI Taxonomy" id="283909"/>
    <lineage>
        <taxon>Eukaryota</taxon>
        <taxon>Metazoa</taxon>
        <taxon>Spiralia</taxon>
        <taxon>Lophotrochozoa</taxon>
        <taxon>Annelida</taxon>
        <taxon>Polychaeta</taxon>
        <taxon>Sedentaria</taxon>
        <taxon>Scolecida</taxon>
        <taxon>Capitellidae</taxon>
        <taxon>Capitella</taxon>
    </lineage>
</organism>
<dbReference type="InterPro" id="IPR041805">
    <property type="entry name" value="ASMase/PPN1_MPP"/>
</dbReference>
<dbReference type="InterPro" id="IPR045473">
    <property type="entry name" value="ASM_C"/>
</dbReference>
<feature type="signal peptide" evidence="10">
    <location>
        <begin position="1"/>
        <end position="19"/>
    </location>
</feature>
<reference evidence="13 15" key="2">
    <citation type="journal article" date="2013" name="Nature">
        <title>Insights into bilaterian evolution from three spiralian genomes.</title>
        <authorList>
            <person name="Simakov O."/>
            <person name="Marletaz F."/>
            <person name="Cho S.J."/>
            <person name="Edsinger-Gonzales E."/>
            <person name="Havlak P."/>
            <person name="Hellsten U."/>
            <person name="Kuo D.H."/>
            <person name="Larsson T."/>
            <person name="Lv J."/>
            <person name="Arendt D."/>
            <person name="Savage R."/>
            <person name="Osoegawa K."/>
            <person name="de Jong P."/>
            <person name="Grimwood J."/>
            <person name="Chapman J.A."/>
            <person name="Shapiro H."/>
            <person name="Aerts A."/>
            <person name="Otillar R.P."/>
            <person name="Terry A.Y."/>
            <person name="Boore J.L."/>
            <person name="Grigoriev I.V."/>
            <person name="Lindberg D.R."/>
            <person name="Seaver E.C."/>
            <person name="Weisblat D.A."/>
            <person name="Putnam N.H."/>
            <person name="Rokhsar D.S."/>
        </authorList>
    </citation>
    <scope>NUCLEOTIDE SEQUENCE</scope>
    <source>
        <strain evidence="13 15">I ESC-2004</strain>
    </source>
</reference>
<protein>
    <submittedName>
        <fullName evidence="13 14">Uncharacterized protein</fullName>
    </submittedName>
</protein>
<gene>
    <name evidence="13" type="ORF">CAPTEDRAFT_165421</name>
</gene>
<reference evidence="15" key="1">
    <citation type="submission" date="2012-12" db="EMBL/GenBank/DDBJ databases">
        <authorList>
            <person name="Hellsten U."/>
            <person name="Grimwood J."/>
            <person name="Chapman J.A."/>
            <person name="Shapiro H."/>
            <person name="Aerts A."/>
            <person name="Otillar R.P."/>
            <person name="Terry A.Y."/>
            <person name="Boore J.L."/>
            <person name="Simakov O."/>
            <person name="Marletaz F."/>
            <person name="Cho S.-J."/>
            <person name="Edsinger-Gonzales E."/>
            <person name="Havlak P."/>
            <person name="Kuo D.-H."/>
            <person name="Larsson T."/>
            <person name="Lv J."/>
            <person name="Arendt D."/>
            <person name="Savage R."/>
            <person name="Osoegawa K."/>
            <person name="de Jong P."/>
            <person name="Lindberg D.R."/>
            <person name="Seaver E.C."/>
            <person name="Weisblat D.A."/>
            <person name="Putnam N.H."/>
            <person name="Grigoriev I.V."/>
            <person name="Rokhsar D.S."/>
        </authorList>
    </citation>
    <scope>NUCLEOTIDE SEQUENCE</scope>
    <source>
        <strain evidence="15">I ESC-2004</strain>
    </source>
</reference>
<dbReference type="GO" id="GO:0005615">
    <property type="term" value="C:extracellular space"/>
    <property type="evidence" value="ECO:0007669"/>
    <property type="project" value="TreeGrafter"/>
</dbReference>
<dbReference type="GO" id="GO:0008081">
    <property type="term" value="F:phosphoric diester hydrolase activity"/>
    <property type="evidence" value="ECO:0007669"/>
    <property type="project" value="TreeGrafter"/>
</dbReference>
<evidence type="ECO:0000256" key="7">
    <source>
        <dbReference type="ARBA" id="ARBA00022801"/>
    </source>
</evidence>
<dbReference type="SUPFAM" id="SSF56300">
    <property type="entry name" value="Metallo-dependent phosphatases"/>
    <property type="match status" value="1"/>
</dbReference>